<dbReference type="InterPro" id="IPR050108">
    <property type="entry name" value="CDK"/>
</dbReference>
<evidence type="ECO:0000256" key="8">
    <source>
        <dbReference type="ARBA" id="ARBA00047811"/>
    </source>
</evidence>
<evidence type="ECO:0000313" key="13">
    <source>
        <dbReference type="EMBL" id="OJD17368.1"/>
    </source>
</evidence>
<keyword evidence="4" id="KW-0808">Transferase</keyword>
<dbReference type="CDD" id="cd07840">
    <property type="entry name" value="STKc_CDK9_like"/>
    <property type="match status" value="1"/>
</dbReference>
<dbReference type="AlphaFoldDB" id="A0A1J9PLH5"/>
<dbReference type="VEuPathDB" id="FungiDB:AJ78_02553"/>
<feature type="binding site" evidence="10">
    <location>
        <position position="754"/>
    </location>
    <ligand>
        <name>ATP</name>
        <dbReference type="ChEBI" id="CHEBI:30616"/>
    </ligand>
</feature>
<comment type="similarity">
    <text evidence="1">Belongs to the protein kinase superfamily. CMGC Ser/Thr protein kinase family. CDC2/CDKX subfamily.</text>
</comment>
<comment type="caution">
    <text evidence="13">The sequence shown here is derived from an EMBL/GenBank/DDBJ whole genome shotgun (WGS) entry which is preliminary data.</text>
</comment>
<dbReference type="InterPro" id="IPR011009">
    <property type="entry name" value="Kinase-like_dom_sf"/>
</dbReference>
<dbReference type="FunFam" id="3.30.200.20:FF:000270">
    <property type="entry name" value="Serine/threonine-protein kinase bur1"/>
    <property type="match status" value="1"/>
</dbReference>
<dbReference type="GO" id="GO:0032968">
    <property type="term" value="P:positive regulation of transcription elongation by RNA polymerase II"/>
    <property type="evidence" value="ECO:0007669"/>
    <property type="project" value="TreeGrafter"/>
</dbReference>
<feature type="compositionally biased region" description="Basic and acidic residues" evidence="11">
    <location>
        <begin position="640"/>
        <end position="694"/>
    </location>
</feature>
<gene>
    <name evidence="13" type="ORF">AJ78_02553</name>
</gene>
<proteinExistence type="inferred from homology"/>
<feature type="compositionally biased region" description="Polar residues" evidence="11">
    <location>
        <begin position="125"/>
        <end position="134"/>
    </location>
</feature>
<dbReference type="PANTHER" id="PTHR24056">
    <property type="entry name" value="CELL DIVISION PROTEIN KINASE"/>
    <property type="match status" value="1"/>
</dbReference>
<dbReference type="PANTHER" id="PTHR24056:SF546">
    <property type="entry name" value="CYCLIN-DEPENDENT KINASE 12"/>
    <property type="match status" value="1"/>
</dbReference>
<feature type="compositionally biased region" description="Basic and acidic residues" evidence="11">
    <location>
        <begin position="113"/>
        <end position="124"/>
    </location>
</feature>
<feature type="region of interest" description="Disordered" evidence="11">
    <location>
        <begin position="1035"/>
        <end position="1090"/>
    </location>
</feature>
<dbReference type="SUPFAM" id="SSF56112">
    <property type="entry name" value="Protein kinase-like (PK-like)"/>
    <property type="match status" value="1"/>
</dbReference>
<evidence type="ECO:0000256" key="1">
    <source>
        <dbReference type="ARBA" id="ARBA00006485"/>
    </source>
</evidence>
<dbReference type="EMBL" id="LGRN01000070">
    <property type="protein sequence ID" value="OJD17368.1"/>
    <property type="molecule type" value="Genomic_DNA"/>
</dbReference>
<dbReference type="GO" id="GO:0030332">
    <property type="term" value="F:cyclin binding"/>
    <property type="evidence" value="ECO:0007669"/>
    <property type="project" value="TreeGrafter"/>
</dbReference>
<feature type="domain" description="Protein kinase" evidence="12">
    <location>
        <begin position="725"/>
        <end position="1010"/>
    </location>
</feature>
<dbReference type="InterPro" id="IPR017441">
    <property type="entry name" value="Protein_kinase_ATP_BS"/>
</dbReference>
<dbReference type="SMART" id="SM00220">
    <property type="entry name" value="S_TKc"/>
    <property type="match status" value="1"/>
</dbReference>
<dbReference type="GO" id="GO:0004693">
    <property type="term" value="F:cyclin-dependent protein serine/threonine kinase activity"/>
    <property type="evidence" value="ECO:0007669"/>
    <property type="project" value="UniProtKB-EC"/>
</dbReference>
<evidence type="ECO:0000313" key="14">
    <source>
        <dbReference type="Proteomes" id="UP000182235"/>
    </source>
</evidence>
<dbReference type="InterPro" id="IPR008271">
    <property type="entry name" value="Ser/Thr_kinase_AS"/>
</dbReference>
<dbReference type="Gene3D" id="1.10.510.10">
    <property type="entry name" value="Transferase(Phosphotransferase) domain 1"/>
    <property type="match status" value="1"/>
</dbReference>
<comment type="catalytic activity">
    <reaction evidence="9">
        <text>L-seryl-[protein] + ATP = O-phospho-L-seryl-[protein] + ADP + H(+)</text>
        <dbReference type="Rhea" id="RHEA:17989"/>
        <dbReference type="Rhea" id="RHEA-COMP:9863"/>
        <dbReference type="Rhea" id="RHEA-COMP:11604"/>
        <dbReference type="ChEBI" id="CHEBI:15378"/>
        <dbReference type="ChEBI" id="CHEBI:29999"/>
        <dbReference type="ChEBI" id="CHEBI:30616"/>
        <dbReference type="ChEBI" id="CHEBI:83421"/>
        <dbReference type="ChEBI" id="CHEBI:456216"/>
        <dbReference type="EC" id="2.7.11.22"/>
    </reaction>
</comment>
<dbReference type="Gene3D" id="3.30.200.20">
    <property type="entry name" value="Phosphorylase Kinase, domain 1"/>
    <property type="match status" value="1"/>
</dbReference>
<feature type="compositionally biased region" description="Low complexity" evidence="11">
    <location>
        <begin position="156"/>
        <end position="166"/>
    </location>
</feature>
<feature type="compositionally biased region" description="Basic and acidic residues" evidence="11">
    <location>
        <begin position="617"/>
        <end position="631"/>
    </location>
</feature>
<dbReference type="InterPro" id="IPR000719">
    <property type="entry name" value="Prot_kinase_dom"/>
</dbReference>
<dbReference type="GO" id="GO:0008024">
    <property type="term" value="C:cyclin/CDK positive transcription elongation factor complex"/>
    <property type="evidence" value="ECO:0007669"/>
    <property type="project" value="TreeGrafter"/>
</dbReference>
<feature type="compositionally biased region" description="Low complexity" evidence="11">
    <location>
        <begin position="531"/>
        <end position="540"/>
    </location>
</feature>
<evidence type="ECO:0000256" key="7">
    <source>
        <dbReference type="ARBA" id="ARBA00022840"/>
    </source>
</evidence>
<reference evidence="13 14" key="1">
    <citation type="submission" date="2015-07" db="EMBL/GenBank/DDBJ databases">
        <title>Emmonsia species relationships and genome sequence.</title>
        <authorList>
            <consortium name="The Broad Institute Genomics Platform"/>
            <person name="Cuomo C.A."/>
            <person name="Munoz J.F."/>
            <person name="Imamovic A."/>
            <person name="Priest M.E."/>
            <person name="Young S."/>
            <person name="Clay O.K."/>
            <person name="McEwen J.G."/>
        </authorList>
    </citation>
    <scope>NUCLEOTIDE SEQUENCE [LARGE SCALE GENOMIC DNA]</scope>
    <source>
        <strain evidence="13 14">UAMH 9510</strain>
    </source>
</reference>
<feature type="compositionally biased region" description="Low complexity" evidence="11">
    <location>
        <begin position="488"/>
        <end position="498"/>
    </location>
</feature>
<feature type="compositionally biased region" description="Basic residues" evidence="11">
    <location>
        <begin position="695"/>
        <end position="706"/>
    </location>
</feature>
<feature type="compositionally biased region" description="Basic and acidic residues" evidence="11">
    <location>
        <begin position="547"/>
        <end position="573"/>
    </location>
</feature>
<feature type="compositionally biased region" description="Basic and acidic residues" evidence="11">
    <location>
        <begin position="1035"/>
        <end position="1059"/>
    </location>
</feature>
<accession>A0A1J9PLH5</accession>
<feature type="compositionally biased region" description="Low complexity" evidence="11">
    <location>
        <begin position="367"/>
        <end position="396"/>
    </location>
</feature>
<dbReference type="EC" id="2.7.11.22" evidence="2"/>
<protein>
    <recommendedName>
        <fullName evidence="2">cyclin-dependent kinase</fullName>
        <ecNumber evidence="2">2.7.11.22</ecNumber>
    </recommendedName>
</protein>
<evidence type="ECO:0000256" key="2">
    <source>
        <dbReference type="ARBA" id="ARBA00012425"/>
    </source>
</evidence>
<evidence type="ECO:0000256" key="6">
    <source>
        <dbReference type="ARBA" id="ARBA00022777"/>
    </source>
</evidence>
<name>A0A1J9PLH5_9EURO</name>
<dbReference type="Pfam" id="PF00069">
    <property type="entry name" value="Pkinase"/>
    <property type="match status" value="1"/>
</dbReference>
<sequence>MAGSRRNPLMKDQWRADDDHKERDNSHTHPRDRDREKDRERPERRPRSPPPSRRGAGRGHERPRGRGASFASHNQSSRRPQTGRRGDNKKHNNNTNRNRRFSPSSHSRAVGTDQRDSTNQRDSTRQPVGQLNSRTDQKNSPPQSPASPPKRKRSRSISPSRPQPQQRSKRRDGRNRDRPERGRGRPDRNFSPRRAPFPRGKDYRPADLRSEVSTSDFLQSRRRRSRSPDSFAEKRSLSPRRVSRSPQPGRGNVDHSPRPSSRHSILSRGSRQSPPPGSRKGVGMHSTRPIQSVVDDSRRSPSPLRPIPSFDAGKPNQATEGDNRMRDTFPMHGVRSSDMRGPRRPSRPQVETRPSYNTSPQYVTPTSSHHGSPQSGSPYSGSRGSWTGQQQYHGQQGQMGGYSPPYRQTSFPPPQSSSQGQYYQGQQAPYSTSAAHGQPGYSSQPYRAGPPGYRGNQYNQTQDRRFSAPGSQSYGNAQPPPPQPQPQPQSQSQQQQQQRGRGSHFSNLQWTPSSGRGRGSHGPSGGPLQPPQLLDEQLSPEIDEDDNPFRPSKDLQVEDEDSKPKPEKQDSKKMPPPNRQQSATSQPKEKESGKFSFAFKSKTPAPATPKPVPDLAQRMREPPPRVADTPKNKQSNAPPPKDKHNSRADRRDDRRESRRNDRRFDNRGDRHRDRRDERRMEPRHERRPERSPERKKPKKILRRMKPRPTISGEFSKSDSVYYRKPGNESVIGAGTYGKVFKAIHVYTKNMVALKKIRMEGEKDGFPITAVREIRLLQHLRHDNVVCLQEVMVEKNECFMVFEYLSHDLTGLINHPTFSLSAAHKKHLARQMFDGLNYLHHRGVLHRDIKAANILISNQGQLKFADFGLARFFSKSRQLDYTNRVITIWYRPPELLLGETRYGPAVDIWSAACVWLEMFTKKAVFPGEGGEISQLEKLYNSLGTPTRSDWPDIVEMPWFELLRPTERKARTFEDVYKEFLSPAALDLVAKMFQYDPAKRPSAEEVLTHPYFTAEEPAPQQAIELATIEGDWHEFESKAHRKERDKEARRAEYQRDKEKRRVSGGATQNSDGRDVKRPRIEEDTSELQSLEN</sequence>
<dbReference type="Proteomes" id="UP000182235">
    <property type="component" value="Unassembled WGS sequence"/>
</dbReference>
<organism evidence="13 14">
    <name type="scientific">Emergomyces pasteurianus Ep9510</name>
    <dbReference type="NCBI Taxonomy" id="1447872"/>
    <lineage>
        <taxon>Eukaryota</taxon>
        <taxon>Fungi</taxon>
        <taxon>Dikarya</taxon>
        <taxon>Ascomycota</taxon>
        <taxon>Pezizomycotina</taxon>
        <taxon>Eurotiomycetes</taxon>
        <taxon>Eurotiomycetidae</taxon>
        <taxon>Onygenales</taxon>
        <taxon>Ajellomycetaceae</taxon>
        <taxon>Emergomyces</taxon>
    </lineage>
</organism>
<dbReference type="GO" id="GO:0008353">
    <property type="term" value="F:RNA polymerase II CTD heptapeptide repeat kinase activity"/>
    <property type="evidence" value="ECO:0007669"/>
    <property type="project" value="TreeGrafter"/>
</dbReference>
<feature type="compositionally biased region" description="Pro residues" evidence="11">
    <location>
        <begin position="478"/>
        <end position="487"/>
    </location>
</feature>
<dbReference type="STRING" id="1447872.A0A1J9PLH5"/>
<keyword evidence="14" id="KW-1185">Reference proteome</keyword>
<dbReference type="PROSITE" id="PS00108">
    <property type="entry name" value="PROTEIN_KINASE_ST"/>
    <property type="match status" value="1"/>
</dbReference>
<keyword evidence="5 10" id="KW-0547">Nucleotide-binding</keyword>
<feature type="compositionally biased region" description="Polar residues" evidence="11">
    <location>
        <begin position="71"/>
        <end position="80"/>
    </location>
</feature>
<keyword evidence="6 13" id="KW-0418">Kinase</keyword>
<dbReference type="OrthoDB" id="204883at2759"/>
<feature type="compositionally biased region" description="Basic and acidic residues" evidence="11">
    <location>
        <begin position="174"/>
        <end position="190"/>
    </location>
</feature>
<dbReference type="GO" id="GO:0005524">
    <property type="term" value="F:ATP binding"/>
    <property type="evidence" value="ECO:0007669"/>
    <property type="project" value="UniProtKB-UniRule"/>
</dbReference>
<feature type="compositionally biased region" description="Polar residues" evidence="11">
    <location>
        <begin position="352"/>
        <end position="366"/>
    </location>
</feature>
<feature type="compositionally biased region" description="Basic and acidic residues" evidence="11">
    <location>
        <begin position="321"/>
        <end position="341"/>
    </location>
</feature>
<feature type="compositionally biased region" description="Basic and acidic residues" evidence="11">
    <location>
        <begin position="1069"/>
        <end position="1080"/>
    </location>
</feature>
<feature type="region of interest" description="Disordered" evidence="11">
    <location>
        <begin position="1"/>
        <end position="718"/>
    </location>
</feature>
<feature type="compositionally biased region" description="Basic residues" evidence="11">
    <location>
        <begin position="91"/>
        <end position="100"/>
    </location>
</feature>
<comment type="catalytic activity">
    <reaction evidence="8">
        <text>L-threonyl-[protein] + ATP = O-phospho-L-threonyl-[protein] + ADP + H(+)</text>
        <dbReference type="Rhea" id="RHEA:46608"/>
        <dbReference type="Rhea" id="RHEA-COMP:11060"/>
        <dbReference type="Rhea" id="RHEA-COMP:11605"/>
        <dbReference type="ChEBI" id="CHEBI:15378"/>
        <dbReference type="ChEBI" id="CHEBI:30013"/>
        <dbReference type="ChEBI" id="CHEBI:30616"/>
        <dbReference type="ChEBI" id="CHEBI:61977"/>
        <dbReference type="ChEBI" id="CHEBI:456216"/>
        <dbReference type="EC" id="2.7.11.22"/>
    </reaction>
</comment>
<feature type="compositionally biased region" description="Basic and acidic residues" evidence="11">
    <location>
        <begin position="199"/>
        <end position="210"/>
    </location>
</feature>
<feature type="compositionally biased region" description="Basic and acidic residues" evidence="11">
    <location>
        <begin position="12"/>
        <end position="46"/>
    </location>
</feature>
<evidence type="ECO:0000256" key="5">
    <source>
        <dbReference type="ARBA" id="ARBA00022741"/>
    </source>
</evidence>
<keyword evidence="7 10" id="KW-0067">ATP-binding</keyword>
<evidence type="ECO:0000256" key="9">
    <source>
        <dbReference type="ARBA" id="ARBA00048367"/>
    </source>
</evidence>
<evidence type="ECO:0000256" key="10">
    <source>
        <dbReference type="PROSITE-ProRule" id="PRU10141"/>
    </source>
</evidence>
<evidence type="ECO:0000259" key="12">
    <source>
        <dbReference type="PROSITE" id="PS50011"/>
    </source>
</evidence>
<dbReference type="PROSITE" id="PS50011">
    <property type="entry name" value="PROTEIN_KINASE_DOM"/>
    <property type="match status" value="1"/>
</dbReference>
<feature type="compositionally biased region" description="Low complexity" evidence="11">
    <location>
        <begin position="416"/>
        <end position="431"/>
    </location>
</feature>
<evidence type="ECO:0000256" key="3">
    <source>
        <dbReference type="ARBA" id="ARBA00022527"/>
    </source>
</evidence>
<keyword evidence="3" id="KW-0723">Serine/threonine-protein kinase</keyword>
<evidence type="ECO:0000256" key="11">
    <source>
        <dbReference type="SAM" id="MobiDB-lite"/>
    </source>
</evidence>
<feature type="compositionally biased region" description="Gly residues" evidence="11">
    <location>
        <begin position="516"/>
        <end position="525"/>
    </location>
</feature>
<feature type="compositionally biased region" description="Polar residues" evidence="11">
    <location>
        <begin position="432"/>
        <end position="445"/>
    </location>
</feature>
<dbReference type="FunFam" id="1.10.510.10:FF:000440">
    <property type="entry name" value="Serine/threonine-protein kinase bur1"/>
    <property type="match status" value="1"/>
</dbReference>
<dbReference type="PROSITE" id="PS00107">
    <property type="entry name" value="PROTEIN_KINASE_ATP"/>
    <property type="match status" value="1"/>
</dbReference>
<evidence type="ECO:0000256" key="4">
    <source>
        <dbReference type="ARBA" id="ARBA00022679"/>
    </source>
</evidence>